<dbReference type="SUPFAM" id="SSF53756">
    <property type="entry name" value="UDP-Glycosyltransferase/glycogen phosphorylase"/>
    <property type="match status" value="1"/>
</dbReference>
<dbReference type="Gene3D" id="3.40.50.11090">
    <property type="match status" value="1"/>
</dbReference>
<proteinExistence type="predicted"/>
<protein>
    <submittedName>
        <fullName evidence="2">Glycosyltransferase family 4 protein</fullName>
    </submittedName>
</protein>
<dbReference type="Pfam" id="PF22772">
    <property type="entry name" value="WsaF_C"/>
    <property type="match status" value="1"/>
</dbReference>
<accession>A0A939M948</accession>
<evidence type="ECO:0000313" key="2">
    <source>
        <dbReference type="EMBL" id="MBO1863104.1"/>
    </source>
</evidence>
<dbReference type="EMBL" id="JAGEMI010000001">
    <property type="protein sequence ID" value="MBO1863104.1"/>
    <property type="molecule type" value="Genomic_DNA"/>
</dbReference>
<name>A0A939M948_9BRAD</name>
<evidence type="ECO:0000259" key="1">
    <source>
        <dbReference type="Pfam" id="PF22772"/>
    </source>
</evidence>
<dbReference type="InterPro" id="IPR055050">
    <property type="entry name" value="WsaF_C"/>
</dbReference>
<feature type="domain" description="WsaF C-terminal" evidence="1">
    <location>
        <begin position="251"/>
        <end position="372"/>
    </location>
</feature>
<gene>
    <name evidence="2" type="ORF">J4G43_19970</name>
</gene>
<organism evidence="2">
    <name type="scientific">Bradyrhizobium barranii subsp. barranii</name>
    <dbReference type="NCBI Taxonomy" id="2823807"/>
    <lineage>
        <taxon>Bacteria</taxon>
        <taxon>Pseudomonadati</taxon>
        <taxon>Pseudomonadota</taxon>
        <taxon>Alphaproteobacteria</taxon>
        <taxon>Hyphomicrobiales</taxon>
        <taxon>Nitrobacteraceae</taxon>
        <taxon>Bradyrhizobium</taxon>
        <taxon>Bradyrhizobium barranii</taxon>
    </lineage>
</organism>
<reference evidence="2" key="1">
    <citation type="submission" date="2021-03" db="EMBL/GenBank/DDBJ databases">
        <title>Whole Genome Sequence of Bradyrhizobium sp. Strain 144S4.</title>
        <authorList>
            <person name="Bromfield E.S.P."/>
            <person name="Cloutier S."/>
        </authorList>
    </citation>
    <scope>NUCLEOTIDE SEQUENCE [LARGE SCALE GENOMIC DNA]</scope>
    <source>
        <strain evidence="2">144S4</strain>
    </source>
</reference>
<dbReference type="Gene3D" id="3.40.50.2000">
    <property type="entry name" value="Glycogen Phosphorylase B"/>
    <property type="match status" value="1"/>
</dbReference>
<dbReference type="AlphaFoldDB" id="A0A939M948"/>
<sequence length="428" mass="47344">MKAMARSPLSSARIQLARRGRQLTNILLAEGHQGLAKRVRTAAATWMRPKRIAWPVLPEDILAADLSRPLPRSIPRMRSGEPISINWVTTPTGPGSGGHTTCFRIIKYLDKAGYDNRIFFYHIHGADQKYFEGVAREHYGLTCPISDIRNGMPDADAVVATSWPTAYVAFNAACAGKRFYFVQDFEPYFEPVGAYSVIAENTYRMGFHGITAGAWLAQKLSREYGMDADHFPFGCDTSRYHRDPVSRRSGVAFYVRTGTPRRGTELGLLALELFAKRQPHAQIHLFGEKLEGLTFNCINHGLVSPAKLNEIYNQCFAGICLSFTNVSLVPHEMLAAGCVPVVNDAEHNRIVLDNPYVRYTSPTPHALASALEDLMQMADFNALSQIAAESVKSTTWDDAAAAVDAAFRRALNASRQTQVLESCLATVD</sequence>
<comment type="caution">
    <text evidence="2">The sequence shown here is derived from an EMBL/GenBank/DDBJ whole genome shotgun (WGS) entry which is preliminary data.</text>
</comment>